<dbReference type="EnsemblPlants" id="evm.model.05.1587">
    <property type="protein sequence ID" value="cds.evm.model.05.1587"/>
    <property type="gene ID" value="evm.TU.05.1587"/>
</dbReference>
<evidence type="ECO:0000313" key="2">
    <source>
        <dbReference type="Proteomes" id="UP000596661"/>
    </source>
</evidence>
<protein>
    <submittedName>
        <fullName evidence="1">Uncharacterized protein</fullName>
    </submittedName>
</protein>
<evidence type="ECO:0000313" key="1">
    <source>
        <dbReference type="EnsemblPlants" id="cds.evm.model.05.1587"/>
    </source>
</evidence>
<accession>A0A803PLX4</accession>
<dbReference type="Proteomes" id="UP000596661">
    <property type="component" value="Chromosome 5"/>
</dbReference>
<dbReference type="AlphaFoldDB" id="A0A803PLX4"/>
<dbReference type="EMBL" id="UZAU01000542">
    <property type="status" value="NOT_ANNOTATED_CDS"/>
    <property type="molecule type" value="Genomic_DNA"/>
</dbReference>
<keyword evidence="2" id="KW-1185">Reference proteome</keyword>
<sequence length="72" mass="8143">MLKLLSLISEDTQEYEDEGNNTSDPSKIRAFSVEHIRAGADFPVKDYVKEFYNYPGITPFNLPQTLTGFSPV</sequence>
<reference evidence="1" key="1">
    <citation type="submission" date="2018-11" db="EMBL/GenBank/DDBJ databases">
        <authorList>
            <person name="Grassa J C."/>
        </authorList>
    </citation>
    <scope>NUCLEOTIDE SEQUENCE [LARGE SCALE GENOMIC DNA]</scope>
</reference>
<dbReference type="Gramene" id="evm.model.05.1587">
    <property type="protein sequence ID" value="cds.evm.model.05.1587"/>
    <property type="gene ID" value="evm.TU.05.1587"/>
</dbReference>
<organism evidence="1 2">
    <name type="scientific">Cannabis sativa</name>
    <name type="common">Hemp</name>
    <name type="synonym">Marijuana</name>
    <dbReference type="NCBI Taxonomy" id="3483"/>
    <lineage>
        <taxon>Eukaryota</taxon>
        <taxon>Viridiplantae</taxon>
        <taxon>Streptophyta</taxon>
        <taxon>Embryophyta</taxon>
        <taxon>Tracheophyta</taxon>
        <taxon>Spermatophyta</taxon>
        <taxon>Magnoliopsida</taxon>
        <taxon>eudicotyledons</taxon>
        <taxon>Gunneridae</taxon>
        <taxon>Pentapetalae</taxon>
        <taxon>rosids</taxon>
        <taxon>fabids</taxon>
        <taxon>Rosales</taxon>
        <taxon>Cannabaceae</taxon>
        <taxon>Cannabis</taxon>
    </lineage>
</organism>
<proteinExistence type="predicted"/>
<reference evidence="1" key="2">
    <citation type="submission" date="2021-03" db="UniProtKB">
        <authorList>
            <consortium name="EnsemblPlants"/>
        </authorList>
    </citation>
    <scope>IDENTIFICATION</scope>
</reference>
<name>A0A803PLX4_CANSA</name>